<dbReference type="NCBIfam" id="TIGR00044">
    <property type="entry name" value="YggS family pyridoxal phosphate-dependent enzyme"/>
    <property type="match status" value="1"/>
</dbReference>
<evidence type="ECO:0000256" key="3">
    <source>
        <dbReference type="PIRSR" id="PIRSR004848-1"/>
    </source>
</evidence>
<dbReference type="InterPro" id="IPR029066">
    <property type="entry name" value="PLP-binding_barrel"/>
</dbReference>
<feature type="domain" description="Alanine racemase N-terminal" evidence="5">
    <location>
        <begin position="3"/>
        <end position="219"/>
    </location>
</feature>
<dbReference type="PANTHER" id="PTHR10146:SF14">
    <property type="entry name" value="PYRIDOXAL PHOSPHATE HOMEOSTASIS PROTEIN"/>
    <property type="match status" value="1"/>
</dbReference>
<dbReference type="CDD" id="cd00635">
    <property type="entry name" value="PLPDE_III_YBL036c_like"/>
    <property type="match status" value="1"/>
</dbReference>
<proteinExistence type="inferred from homology"/>
<name>A0A7X2TPZ7_9SPIO</name>
<dbReference type="GO" id="GO:0030170">
    <property type="term" value="F:pyridoxal phosphate binding"/>
    <property type="evidence" value="ECO:0007669"/>
    <property type="project" value="UniProtKB-UniRule"/>
</dbReference>
<dbReference type="Gene3D" id="3.20.20.10">
    <property type="entry name" value="Alanine racemase"/>
    <property type="match status" value="1"/>
</dbReference>
<dbReference type="Pfam" id="PF01168">
    <property type="entry name" value="Ala_racemase_N"/>
    <property type="match status" value="1"/>
</dbReference>
<feature type="modified residue" description="N6-(pyridoxal phosphate)lysine" evidence="2 3">
    <location>
        <position position="25"/>
    </location>
</feature>
<comment type="function">
    <text evidence="2">Pyridoxal 5'-phosphate (PLP)-binding protein, which is involved in PLP homeostasis.</text>
</comment>
<evidence type="ECO:0000256" key="2">
    <source>
        <dbReference type="HAMAP-Rule" id="MF_02087"/>
    </source>
</evidence>
<sequence length="223" mass="25346">MVKLNAVRDDIKKLSNSVELMAVSKTHPYSAILECYELGQRLFGENRVQEIEEKFPKMEERPQDMYLALIGHLQSNKVKKAVALVDRIDSVDSIKLLLLINKECEKLNKVIDILFEVNSSGEEQKSGFTSKEELFEAVKLLKDLKFVHLRGIMTVGPLGDDREKNIKAFKYTKNIFDEIKSSYISDIDILSMGMSGDYKEAIECGSNLVRIGTAIFGQRDYNV</sequence>
<accession>A0A7X2TPZ7</accession>
<keyword evidence="1 2" id="KW-0663">Pyridoxal phosphate</keyword>
<evidence type="ECO:0000256" key="4">
    <source>
        <dbReference type="RuleBase" id="RU004514"/>
    </source>
</evidence>
<dbReference type="InterPro" id="IPR011078">
    <property type="entry name" value="PyrdxlP_homeostasis"/>
</dbReference>
<dbReference type="PANTHER" id="PTHR10146">
    <property type="entry name" value="PROLINE SYNTHETASE CO-TRANSCRIBED BACTERIAL HOMOLOG PROTEIN"/>
    <property type="match status" value="1"/>
</dbReference>
<protein>
    <recommendedName>
        <fullName evidence="2">Pyridoxal phosphate homeostasis protein</fullName>
        <shortName evidence="2">PLP homeostasis protein</shortName>
    </recommendedName>
</protein>
<keyword evidence="7" id="KW-1185">Reference proteome</keyword>
<gene>
    <name evidence="6" type="ORF">FYJ80_04100</name>
</gene>
<dbReference type="AlphaFoldDB" id="A0A7X2TPZ7"/>
<dbReference type="EMBL" id="VUNN01000005">
    <property type="protein sequence ID" value="MSU05961.1"/>
    <property type="molecule type" value="Genomic_DNA"/>
</dbReference>
<comment type="similarity">
    <text evidence="2 4">Belongs to the pyridoxal phosphate-binding protein YggS/PROSC family.</text>
</comment>
<evidence type="ECO:0000313" key="6">
    <source>
        <dbReference type="EMBL" id="MSU05961.1"/>
    </source>
</evidence>
<evidence type="ECO:0000259" key="5">
    <source>
        <dbReference type="Pfam" id="PF01168"/>
    </source>
</evidence>
<dbReference type="HAMAP" id="MF_02087">
    <property type="entry name" value="PLP_homeostasis"/>
    <property type="match status" value="1"/>
</dbReference>
<evidence type="ECO:0000256" key="1">
    <source>
        <dbReference type="ARBA" id="ARBA00022898"/>
    </source>
</evidence>
<dbReference type="PIRSF" id="PIRSF004848">
    <property type="entry name" value="YBL036c_PLPDEIII"/>
    <property type="match status" value="1"/>
</dbReference>
<comment type="caution">
    <text evidence="6">The sequence shown here is derived from an EMBL/GenBank/DDBJ whole genome shotgun (WGS) entry which is preliminary data.</text>
</comment>
<comment type="cofactor">
    <cofactor evidence="3">
        <name>pyridoxal 5'-phosphate</name>
        <dbReference type="ChEBI" id="CHEBI:597326"/>
    </cofactor>
</comment>
<dbReference type="RefSeq" id="WP_154424903.1">
    <property type="nucleotide sequence ID" value="NZ_VUNN01000005.1"/>
</dbReference>
<dbReference type="Proteomes" id="UP000460549">
    <property type="component" value="Unassembled WGS sequence"/>
</dbReference>
<evidence type="ECO:0000313" key="7">
    <source>
        <dbReference type="Proteomes" id="UP000460549"/>
    </source>
</evidence>
<organism evidence="6 7">
    <name type="scientific">Bullifex porci</name>
    <dbReference type="NCBI Taxonomy" id="2606638"/>
    <lineage>
        <taxon>Bacteria</taxon>
        <taxon>Pseudomonadati</taxon>
        <taxon>Spirochaetota</taxon>
        <taxon>Spirochaetia</taxon>
        <taxon>Spirochaetales</taxon>
        <taxon>Spirochaetaceae</taxon>
        <taxon>Bullifex</taxon>
    </lineage>
</organism>
<dbReference type="FunFam" id="3.20.20.10:FF:000018">
    <property type="entry name" value="Pyridoxal phosphate homeostasis protein"/>
    <property type="match status" value="1"/>
</dbReference>
<dbReference type="SUPFAM" id="SSF51419">
    <property type="entry name" value="PLP-binding barrel"/>
    <property type="match status" value="1"/>
</dbReference>
<dbReference type="InterPro" id="IPR001608">
    <property type="entry name" value="Ala_racemase_N"/>
</dbReference>
<reference evidence="6 7" key="1">
    <citation type="submission" date="2019-08" db="EMBL/GenBank/DDBJ databases">
        <title>In-depth cultivation of the pig gut microbiome towards novel bacterial diversity and tailored functional studies.</title>
        <authorList>
            <person name="Wylensek D."/>
            <person name="Hitch T.C.A."/>
            <person name="Clavel T."/>
        </authorList>
    </citation>
    <scope>NUCLEOTIDE SEQUENCE [LARGE SCALE GENOMIC DNA]</scope>
    <source>
        <strain evidence="6 7">NM-380-WT-3C1</strain>
    </source>
</reference>